<evidence type="ECO:0000256" key="7">
    <source>
        <dbReference type="ARBA" id="ARBA00022840"/>
    </source>
</evidence>
<evidence type="ECO:0000256" key="3">
    <source>
        <dbReference type="ARBA" id="ARBA00022679"/>
    </source>
</evidence>
<gene>
    <name evidence="10" type="ORF">DM01DRAFT_1383844</name>
</gene>
<dbReference type="EMBL" id="MCGT01000016">
    <property type="protein sequence ID" value="ORX53261.1"/>
    <property type="molecule type" value="Genomic_DNA"/>
</dbReference>
<dbReference type="PANTHER" id="PTHR32057">
    <property type="entry name" value="PROTEIN ADENYLYLTRANSFERASE SELO, MITOCHONDRIAL"/>
    <property type="match status" value="1"/>
</dbReference>
<evidence type="ECO:0000256" key="6">
    <source>
        <dbReference type="ARBA" id="ARBA00022741"/>
    </source>
</evidence>
<evidence type="ECO:0000256" key="9">
    <source>
        <dbReference type="ARBA" id="ARBA00031547"/>
    </source>
</evidence>
<protein>
    <recommendedName>
        <fullName evidence="9">Selenoprotein O</fullName>
    </recommendedName>
</protein>
<evidence type="ECO:0000256" key="4">
    <source>
        <dbReference type="ARBA" id="ARBA00022695"/>
    </source>
</evidence>
<comment type="caution">
    <text evidence="10">The sequence shown here is derived from an EMBL/GenBank/DDBJ whole genome shotgun (WGS) entry which is preliminary data.</text>
</comment>
<keyword evidence="11" id="KW-1185">Reference proteome</keyword>
<dbReference type="AlphaFoldDB" id="A0A1X2GGK3"/>
<name>A0A1X2GGK3_9FUNG</name>
<keyword evidence="4" id="KW-0548">Nucleotidyltransferase</keyword>
<dbReference type="OrthoDB" id="10254721at2759"/>
<keyword evidence="7" id="KW-0067">ATP-binding</keyword>
<evidence type="ECO:0000256" key="8">
    <source>
        <dbReference type="ARBA" id="ARBA00022842"/>
    </source>
</evidence>
<accession>A0A1X2GGK3</accession>
<dbReference type="Pfam" id="PF02696">
    <property type="entry name" value="SelO"/>
    <property type="match status" value="1"/>
</dbReference>
<dbReference type="Proteomes" id="UP000242146">
    <property type="component" value="Unassembled WGS sequence"/>
</dbReference>
<evidence type="ECO:0000256" key="2">
    <source>
        <dbReference type="ARBA" id="ARBA00009747"/>
    </source>
</evidence>
<dbReference type="InterPro" id="IPR003846">
    <property type="entry name" value="SelO"/>
</dbReference>
<dbReference type="STRING" id="101127.A0A1X2GGK3"/>
<dbReference type="NCBIfam" id="NF000658">
    <property type="entry name" value="PRK00029.1"/>
    <property type="match status" value="1"/>
</dbReference>
<dbReference type="GO" id="GO:0005739">
    <property type="term" value="C:mitochondrion"/>
    <property type="evidence" value="ECO:0007669"/>
    <property type="project" value="TreeGrafter"/>
</dbReference>
<evidence type="ECO:0000256" key="1">
    <source>
        <dbReference type="ARBA" id="ARBA00001946"/>
    </source>
</evidence>
<proteinExistence type="inferred from homology"/>
<keyword evidence="3" id="KW-0808">Transferase</keyword>
<evidence type="ECO:0000313" key="10">
    <source>
        <dbReference type="EMBL" id="ORX53261.1"/>
    </source>
</evidence>
<organism evidence="10 11">
    <name type="scientific">Hesseltinella vesiculosa</name>
    <dbReference type="NCBI Taxonomy" id="101127"/>
    <lineage>
        <taxon>Eukaryota</taxon>
        <taxon>Fungi</taxon>
        <taxon>Fungi incertae sedis</taxon>
        <taxon>Mucoromycota</taxon>
        <taxon>Mucoromycotina</taxon>
        <taxon>Mucoromycetes</taxon>
        <taxon>Mucorales</taxon>
        <taxon>Cunninghamellaceae</taxon>
        <taxon>Hesseltinella</taxon>
    </lineage>
</organism>
<dbReference type="GO" id="GO:0005524">
    <property type="term" value="F:ATP binding"/>
    <property type="evidence" value="ECO:0007669"/>
    <property type="project" value="UniProtKB-KW"/>
</dbReference>
<comment type="similarity">
    <text evidence="2">Belongs to the SELO family.</text>
</comment>
<reference evidence="10 11" key="1">
    <citation type="submission" date="2016-07" db="EMBL/GenBank/DDBJ databases">
        <title>Pervasive Adenine N6-methylation of Active Genes in Fungi.</title>
        <authorList>
            <consortium name="DOE Joint Genome Institute"/>
            <person name="Mondo S.J."/>
            <person name="Dannebaum R.O."/>
            <person name="Kuo R.C."/>
            <person name="Labutti K."/>
            <person name="Haridas S."/>
            <person name="Kuo A."/>
            <person name="Salamov A."/>
            <person name="Ahrendt S.R."/>
            <person name="Lipzen A."/>
            <person name="Sullivan W."/>
            <person name="Andreopoulos W.B."/>
            <person name="Clum A."/>
            <person name="Lindquist E."/>
            <person name="Daum C."/>
            <person name="Ramamoorthy G.K."/>
            <person name="Gryganskyi A."/>
            <person name="Culley D."/>
            <person name="Magnuson J.K."/>
            <person name="James T.Y."/>
            <person name="O'Malley M.A."/>
            <person name="Stajich J.E."/>
            <person name="Spatafora J.W."/>
            <person name="Visel A."/>
            <person name="Grigoriev I.V."/>
        </authorList>
    </citation>
    <scope>NUCLEOTIDE SEQUENCE [LARGE SCALE GENOMIC DNA]</scope>
    <source>
        <strain evidence="10 11">NRRL 3301</strain>
    </source>
</reference>
<keyword evidence="5" id="KW-0479">Metal-binding</keyword>
<dbReference type="GO" id="GO:0046872">
    <property type="term" value="F:metal ion binding"/>
    <property type="evidence" value="ECO:0007669"/>
    <property type="project" value="UniProtKB-KW"/>
</dbReference>
<dbReference type="HAMAP" id="MF_00692">
    <property type="entry name" value="SelO"/>
    <property type="match status" value="1"/>
</dbReference>
<dbReference type="PANTHER" id="PTHR32057:SF14">
    <property type="entry name" value="PROTEIN ADENYLYLTRANSFERASE SELO, MITOCHONDRIAL"/>
    <property type="match status" value="1"/>
</dbReference>
<evidence type="ECO:0000313" key="11">
    <source>
        <dbReference type="Proteomes" id="UP000242146"/>
    </source>
</evidence>
<keyword evidence="8" id="KW-0460">Magnesium</keyword>
<dbReference type="GO" id="GO:0070733">
    <property type="term" value="F:AMPylase activity"/>
    <property type="evidence" value="ECO:0007669"/>
    <property type="project" value="TreeGrafter"/>
</dbReference>
<evidence type="ECO:0000256" key="5">
    <source>
        <dbReference type="ARBA" id="ARBA00022723"/>
    </source>
</evidence>
<sequence length="596" mass="67346">MGIRVAAKRTLDSLPLRPGRLTQYLSCDTTNADSEQFSRISRPVHEDYVHVNPEVAPEPELLSVSNDAVIDLELDPDETQTDQFVQVFSGNTLLHDTRPWSLCYGGHQFSLWANQLGDGRAISLFETKTKQGECWDIQLKGAGRTPFSRFGDGYAVLRSSIREYLCSEHMHALGVPTTRALALITTSREVYREPEAETDAVGPEHGAVVARMAPSWLRFGSFELPYARNNMKAVQRLADYCADQVYGPEALECLDASAAPANENKYTRLFLQVAKRTAIMVARWQAVGFNHGVMNTDNFSILGLTLDYGPFQFMDFYEPAYICNHSDTAGQYAFKRQPTVCVYNLFKFGVPLFELIGAGNKVDEIVYVDPREADEATKATATDDVTRQAYREAGKEYVTKVLSEDFTDWFMEELQQVMQNKLGLLKSDASTMADVIIPLLDWATEFKVDHHRLFRSMSKYEVTSKGEDHDNALALSTLDIIPKDPARLDDAKQALAPWLSIYRHLLLDQDAAQENKARQLRMNANNPRFVLRNWIVQQVIDAFDKQPQDEAKKTLNACLYACTHPYQEHYNDPQIEAWINASVPEWGQDLKCSCSS</sequence>
<keyword evidence="6" id="KW-0547">Nucleotide-binding</keyword>
<comment type="cofactor">
    <cofactor evidence="1">
        <name>Mg(2+)</name>
        <dbReference type="ChEBI" id="CHEBI:18420"/>
    </cofactor>
</comment>